<dbReference type="PANTHER" id="PTHR46033">
    <property type="entry name" value="PROTEIN MAIN-LIKE 2"/>
    <property type="match status" value="1"/>
</dbReference>
<accession>A0AAV1B0Z7</accession>
<evidence type="ECO:0000259" key="1">
    <source>
        <dbReference type="Pfam" id="PF10536"/>
    </source>
</evidence>
<proteinExistence type="predicted"/>
<dbReference type="GO" id="GO:0010073">
    <property type="term" value="P:meristem maintenance"/>
    <property type="evidence" value="ECO:0007669"/>
    <property type="project" value="InterPro"/>
</dbReference>
<dbReference type="AlphaFoldDB" id="A0AAV1B0Z7"/>
<dbReference type="EMBL" id="OX451740">
    <property type="protein sequence ID" value="CAI8615238.1"/>
    <property type="molecule type" value="Genomic_DNA"/>
</dbReference>
<dbReference type="Pfam" id="PF10536">
    <property type="entry name" value="PMD"/>
    <property type="match status" value="1"/>
</dbReference>
<dbReference type="PANTHER" id="PTHR46033:SF8">
    <property type="entry name" value="PROTEIN MAINTENANCE OF MERISTEMS-LIKE"/>
    <property type="match status" value="1"/>
</dbReference>
<keyword evidence="3" id="KW-1185">Reference proteome</keyword>
<gene>
    <name evidence="2" type="ORF">VFH_V169080</name>
</gene>
<feature type="domain" description="Aminotransferase-like plant mobile" evidence="1">
    <location>
        <begin position="163"/>
        <end position="529"/>
    </location>
</feature>
<sequence>MSSSISSQLKKVSKKKGKTAGTTMESKVVTYQGQSVLVPQMISKEKEMLYASQVLIPTTAACKRLALMGPLTVFEILKDTRNFFPVCYSFKPLFNKMDSPKPIESSDSTTVENPIVPPKDPFVLDYVKSNFKPFRSCPTSDTAYHNWFNKVEAKKSQQWEKLGIYNLIKLSKPGFTYSHPLLFASLYFWDSTYNTFHLPGGMITPTFFDIAAITGLSPVGETYIPDNEEHSSIIDFEVKLASFSKFISHYHAEGDSVSDVEHIDFLTLWLSRYVFCSRSLQVASRFIPLARDLHENRRVCLSELLLVDLYESLRSAVSSLKSHTSKNILLAGLFWLLQLWLNAMFEPSLSTAHTIDEQDPEITDRIVEGTRLQRLTPNDDKDDFKVLFSKYIMIFSKRHKFEETMAPFASRAHGPSWFTMALSEAVKSKEIQDVWRAFLLPRLISSRITPAKNQIFLFAYHPNFVSRQFGLCQLIPEPLFQTESAITSGRTFKEREAKLQQEQYQGFAQFELITFEPTHLTAKGFLEWWTKFYQTYMFDTLTIQQKLTDAFDVQVPSKKGMFTHAKEIKAFQNYFETTYDPTHLESTVHQAAETLKEKFKEKVSKLKLPSGLSPEDRYRLAFEMHPPKFPRLPTSELALAWFPPYPWWFTCKEMFKHLQKKPKPSETVTWARHWLHDFPGHLRYDLSAMSIKSDQGTGANAWENPKRFSFSISLTFALIVLLFSHQDKDCCFKVERRERLSSLYRNH</sequence>
<protein>
    <recommendedName>
        <fullName evidence="1">Aminotransferase-like plant mobile domain-containing protein</fullName>
    </recommendedName>
</protein>
<dbReference type="InterPro" id="IPR044824">
    <property type="entry name" value="MAIN-like"/>
</dbReference>
<dbReference type="InterPro" id="IPR019557">
    <property type="entry name" value="AminoTfrase-like_pln_mobile"/>
</dbReference>
<dbReference type="Proteomes" id="UP001157006">
    <property type="component" value="Chromosome 5"/>
</dbReference>
<reference evidence="2 3" key="1">
    <citation type="submission" date="2023-01" db="EMBL/GenBank/DDBJ databases">
        <authorList>
            <person name="Kreplak J."/>
        </authorList>
    </citation>
    <scope>NUCLEOTIDE SEQUENCE [LARGE SCALE GENOMIC DNA]</scope>
</reference>
<organism evidence="2 3">
    <name type="scientific">Vicia faba</name>
    <name type="common">Broad bean</name>
    <name type="synonym">Faba vulgaris</name>
    <dbReference type="NCBI Taxonomy" id="3906"/>
    <lineage>
        <taxon>Eukaryota</taxon>
        <taxon>Viridiplantae</taxon>
        <taxon>Streptophyta</taxon>
        <taxon>Embryophyta</taxon>
        <taxon>Tracheophyta</taxon>
        <taxon>Spermatophyta</taxon>
        <taxon>Magnoliopsida</taxon>
        <taxon>eudicotyledons</taxon>
        <taxon>Gunneridae</taxon>
        <taxon>Pentapetalae</taxon>
        <taxon>rosids</taxon>
        <taxon>fabids</taxon>
        <taxon>Fabales</taxon>
        <taxon>Fabaceae</taxon>
        <taxon>Papilionoideae</taxon>
        <taxon>50 kb inversion clade</taxon>
        <taxon>NPAAA clade</taxon>
        <taxon>Hologalegina</taxon>
        <taxon>IRL clade</taxon>
        <taxon>Fabeae</taxon>
        <taxon>Vicia</taxon>
    </lineage>
</organism>
<evidence type="ECO:0000313" key="2">
    <source>
        <dbReference type="EMBL" id="CAI8615238.1"/>
    </source>
</evidence>
<name>A0AAV1B0Z7_VICFA</name>
<evidence type="ECO:0000313" key="3">
    <source>
        <dbReference type="Proteomes" id="UP001157006"/>
    </source>
</evidence>